<dbReference type="Proteomes" id="UP001500503">
    <property type="component" value="Unassembled WGS sequence"/>
</dbReference>
<organism evidence="1 2">
    <name type="scientific">Actinoallomurus oryzae</name>
    <dbReference type="NCBI Taxonomy" id="502180"/>
    <lineage>
        <taxon>Bacteria</taxon>
        <taxon>Bacillati</taxon>
        <taxon>Actinomycetota</taxon>
        <taxon>Actinomycetes</taxon>
        <taxon>Streptosporangiales</taxon>
        <taxon>Thermomonosporaceae</taxon>
        <taxon>Actinoallomurus</taxon>
    </lineage>
</organism>
<evidence type="ECO:0008006" key="3">
    <source>
        <dbReference type="Google" id="ProtNLM"/>
    </source>
</evidence>
<dbReference type="SUPFAM" id="SSF53474">
    <property type="entry name" value="alpha/beta-Hydrolases"/>
    <property type="match status" value="1"/>
</dbReference>
<dbReference type="EMBL" id="BAABHF010000019">
    <property type="protein sequence ID" value="GAA4495105.1"/>
    <property type="molecule type" value="Genomic_DNA"/>
</dbReference>
<reference evidence="2" key="1">
    <citation type="journal article" date="2019" name="Int. J. Syst. Evol. Microbiol.">
        <title>The Global Catalogue of Microorganisms (GCM) 10K type strain sequencing project: providing services to taxonomists for standard genome sequencing and annotation.</title>
        <authorList>
            <consortium name="The Broad Institute Genomics Platform"/>
            <consortium name="The Broad Institute Genome Sequencing Center for Infectious Disease"/>
            <person name="Wu L."/>
            <person name="Ma J."/>
        </authorList>
    </citation>
    <scope>NUCLEOTIDE SEQUENCE [LARGE SCALE GENOMIC DNA]</scope>
    <source>
        <strain evidence="2">JCM 17933</strain>
    </source>
</reference>
<protein>
    <recommendedName>
        <fullName evidence="3">Peptidase S9 prolyl oligopeptidase catalytic domain-containing protein</fullName>
    </recommendedName>
</protein>
<gene>
    <name evidence="1" type="ORF">GCM10023191_035320</name>
</gene>
<dbReference type="InterPro" id="IPR029058">
    <property type="entry name" value="AB_hydrolase_fold"/>
</dbReference>
<dbReference type="Gene3D" id="3.40.50.1820">
    <property type="entry name" value="alpha/beta hydrolase"/>
    <property type="match status" value="1"/>
</dbReference>
<name>A0ABP8Q277_9ACTN</name>
<evidence type="ECO:0000313" key="2">
    <source>
        <dbReference type="Proteomes" id="UP001500503"/>
    </source>
</evidence>
<proteinExistence type="predicted"/>
<accession>A0ABP8Q277</accession>
<keyword evidence="2" id="KW-1185">Reference proteome</keyword>
<evidence type="ECO:0000313" key="1">
    <source>
        <dbReference type="EMBL" id="GAA4495105.1"/>
    </source>
</evidence>
<comment type="caution">
    <text evidence="1">The sequence shown here is derived from an EMBL/GenBank/DDBJ whole genome shotgun (WGS) entry which is preliminary data.</text>
</comment>
<sequence>MYLLHSQGDFVPSTHSSDLCTALKAKNVSCTLTVVTGSGHASAILKIDGIHTKILNWLQTHD</sequence>